<evidence type="ECO:0000256" key="2">
    <source>
        <dbReference type="ARBA" id="ARBA00012438"/>
    </source>
</evidence>
<dbReference type="EMBL" id="JAAYEE010000233">
    <property type="protein sequence ID" value="NLW36309.1"/>
    <property type="molecule type" value="Genomic_DNA"/>
</dbReference>
<evidence type="ECO:0000259" key="9">
    <source>
        <dbReference type="PROSITE" id="PS50109"/>
    </source>
</evidence>
<comment type="catalytic activity">
    <reaction evidence="1">
        <text>ATP + protein L-histidine = ADP + protein N-phospho-L-histidine.</text>
        <dbReference type="EC" id="2.7.13.3"/>
    </reaction>
</comment>
<dbReference type="Pfam" id="PF02518">
    <property type="entry name" value="HATPase_c"/>
    <property type="match status" value="1"/>
</dbReference>
<evidence type="ECO:0000256" key="5">
    <source>
        <dbReference type="ARBA" id="ARBA00022741"/>
    </source>
</evidence>
<dbReference type="PRINTS" id="PR00344">
    <property type="entry name" value="BCTRLSENSOR"/>
</dbReference>
<organism evidence="10 11">
    <name type="scientific">Syntrophorhabdus aromaticivorans</name>
    <dbReference type="NCBI Taxonomy" id="328301"/>
    <lineage>
        <taxon>Bacteria</taxon>
        <taxon>Pseudomonadati</taxon>
        <taxon>Thermodesulfobacteriota</taxon>
        <taxon>Syntrophorhabdia</taxon>
        <taxon>Syntrophorhabdales</taxon>
        <taxon>Syntrophorhabdaceae</taxon>
        <taxon>Syntrophorhabdus</taxon>
    </lineage>
</organism>
<dbReference type="Gene3D" id="3.30.565.10">
    <property type="entry name" value="Histidine kinase-like ATPase, C-terminal domain"/>
    <property type="match status" value="1"/>
</dbReference>
<keyword evidence="7" id="KW-0067">ATP-binding</keyword>
<dbReference type="Gene3D" id="3.30.450.40">
    <property type="match status" value="1"/>
</dbReference>
<keyword evidence="8" id="KW-0902">Two-component regulatory system</keyword>
<dbReference type="InterPro" id="IPR029016">
    <property type="entry name" value="GAF-like_dom_sf"/>
</dbReference>
<evidence type="ECO:0000256" key="8">
    <source>
        <dbReference type="ARBA" id="ARBA00023012"/>
    </source>
</evidence>
<dbReference type="PANTHER" id="PTHR43065:SF46">
    <property type="entry name" value="C4-DICARBOXYLATE TRANSPORT SENSOR PROTEIN DCTB"/>
    <property type="match status" value="1"/>
</dbReference>
<evidence type="ECO:0000313" key="11">
    <source>
        <dbReference type="Proteomes" id="UP000777265"/>
    </source>
</evidence>
<dbReference type="AlphaFoldDB" id="A0A971M6M6"/>
<evidence type="ECO:0000256" key="3">
    <source>
        <dbReference type="ARBA" id="ARBA00022553"/>
    </source>
</evidence>
<evidence type="ECO:0000313" key="10">
    <source>
        <dbReference type="EMBL" id="NLW36309.1"/>
    </source>
</evidence>
<gene>
    <name evidence="10" type="ORF">GXY80_12670</name>
</gene>
<dbReference type="SUPFAM" id="SSF47384">
    <property type="entry name" value="Homodimeric domain of signal transducing histidine kinase"/>
    <property type="match status" value="1"/>
</dbReference>
<dbReference type="GO" id="GO:0005524">
    <property type="term" value="F:ATP binding"/>
    <property type="evidence" value="ECO:0007669"/>
    <property type="project" value="UniProtKB-KW"/>
</dbReference>
<evidence type="ECO:0000256" key="4">
    <source>
        <dbReference type="ARBA" id="ARBA00022679"/>
    </source>
</evidence>
<dbReference type="InterPro" id="IPR036890">
    <property type="entry name" value="HATPase_C_sf"/>
</dbReference>
<dbReference type="Pfam" id="PF00512">
    <property type="entry name" value="HisKA"/>
    <property type="match status" value="1"/>
</dbReference>
<evidence type="ECO:0000256" key="1">
    <source>
        <dbReference type="ARBA" id="ARBA00000085"/>
    </source>
</evidence>
<protein>
    <recommendedName>
        <fullName evidence="2">histidine kinase</fullName>
        <ecNumber evidence="2">2.7.13.3</ecNumber>
    </recommendedName>
</protein>
<dbReference type="PROSITE" id="PS50109">
    <property type="entry name" value="HIS_KIN"/>
    <property type="match status" value="1"/>
</dbReference>
<keyword evidence="3" id="KW-0597">Phosphoprotein</keyword>
<dbReference type="SMART" id="SM00387">
    <property type="entry name" value="HATPase_c"/>
    <property type="match status" value="1"/>
</dbReference>
<reference evidence="10" key="1">
    <citation type="journal article" date="2020" name="Biotechnol. Biofuels">
        <title>New insights from the biogas microbiome by comprehensive genome-resolved metagenomics of nearly 1600 species originating from multiple anaerobic digesters.</title>
        <authorList>
            <person name="Campanaro S."/>
            <person name="Treu L."/>
            <person name="Rodriguez-R L.M."/>
            <person name="Kovalovszki A."/>
            <person name="Ziels R.M."/>
            <person name="Maus I."/>
            <person name="Zhu X."/>
            <person name="Kougias P.G."/>
            <person name="Basile A."/>
            <person name="Luo G."/>
            <person name="Schluter A."/>
            <person name="Konstantinidis K.T."/>
            <person name="Angelidaki I."/>
        </authorList>
    </citation>
    <scope>NUCLEOTIDE SEQUENCE</scope>
    <source>
        <strain evidence="10">AS06rmzACSIP_7</strain>
    </source>
</reference>
<dbReference type="SUPFAM" id="SSF55781">
    <property type="entry name" value="GAF domain-like"/>
    <property type="match status" value="1"/>
</dbReference>
<accession>A0A971M6M6</accession>
<dbReference type="SMART" id="SM00388">
    <property type="entry name" value="HisKA"/>
    <property type="match status" value="1"/>
</dbReference>
<comment type="caution">
    <text evidence="10">The sequence shown here is derived from an EMBL/GenBank/DDBJ whole genome shotgun (WGS) entry which is preliminary data.</text>
</comment>
<evidence type="ECO:0000256" key="7">
    <source>
        <dbReference type="ARBA" id="ARBA00022840"/>
    </source>
</evidence>
<dbReference type="PANTHER" id="PTHR43065">
    <property type="entry name" value="SENSOR HISTIDINE KINASE"/>
    <property type="match status" value="1"/>
</dbReference>
<sequence>MKTVDDINREAQTDLRERVKELSCLYNIAHLASQKDITMSDMLKGVVEGLPSAWLYPEAACARVVLDGRSHCTNNYRRLCHRQTVPIVINGKLRGYIEVGYSDKRPRRDHGPFLNEERNLLEAVAKEVAIVIMRKEAEQDRSKLEEQLRHADRLATVGQLAAGVAHELNEPLGHILGFAQLAQKCPDLPTQAQADIGKILSTSLYAREIIKKLLIFARQIPPQKGKVNVNHLVTEVLNFLESRCVSNGINVVCGFSSNIPEIDADGSQLKQVFVNLIVNALQAMPDGGCLRINTRGESRKVSVVVEDTGVGMEQEILDKIFTPFFTTKEIGLGTGLGLPVSHGIIASHQGTIRVESKAGKGTVCTIELPVKRVRRYRNEARDALF</sequence>
<keyword evidence="5" id="KW-0547">Nucleotide-binding</keyword>
<dbReference type="Proteomes" id="UP000777265">
    <property type="component" value="Unassembled WGS sequence"/>
</dbReference>
<dbReference type="InterPro" id="IPR004358">
    <property type="entry name" value="Sig_transdc_His_kin-like_C"/>
</dbReference>
<evidence type="ECO:0000256" key="6">
    <source>
        <dbReference type="ARBA" id="ARBA00022777"/>
    </source>
</evidence>
<dbReference type="Gene3D" id="1.10.287.130">
    <property type="match status" value="1"/>
</dbReference>
<dbReference type="InterPro" id="IPR003594">
    <property type="entry name" value="HATPase_dom"/>
</dbReference>
<dbReference type="EC" id="2.7.13.3" evidence="2"/>
<keyword evidence="6 10" id="KW-0418">Kinase</keyword>
<dbReference type="InterPro" id="IPR036097">
    <property type="entry name" value="HisK_dim/P_sf"/>
</dbReference>
<dbReference type="InterPro" id="IPR005467">
    <property type="entry name" value="His_kinase_dom"/>
</dbReference>
<dbReference type="SUPFAM" id="SSF55874">
    <property type="entry name" value="ATPase domain of HSP90 chaperone/DNA topoisomerase II/histidine kinase"/>
    <property type="match status" value="1"/>
</dbReference>
<feature type="domain" description="Histidine kinase" evidence="9">
    <location>
        <begin position="163"/>
        <end position="372"/>
    </location>
</feature>
<name>A0A971M6M6_9BACT</name>
<reference evidence="10" key="2">
    <citation type="submission" date="2020-01" db="EMBL/GenBank/DDBJ databases">
        <authorList>
            <person name="Campanaro S."/>
        </authorList>
    </citation>
    <scope>NUCLEOTIDE SEQUENCE</scope>
    <source>
        <strain evidence="10">AS06rmzACSIP_7</strain>
    </source>
</reference>
<proteinExistence type="predicted"/>
<keyword evidence="4" id="KW-0808">Transferase</keyword>
<dbReference type="GO" id="GO:0000155">
    <property type="term" value="F:phosphorelay sensor kinase activity"/>
    <property type="evidence" value="ECO:0007669"/>
    <property type="project" value="InterPro"/>
</dbReference>
<dbReference type="InterPro" id="IPR003661">
    <property type="entry name" value="HisK_dim/P_dom"/>
</dbReference>
<dbReference type="CDD" id="cd00082">
    <property type="entry name" value="HisKA"/>
    <property type="match status" value="1"/>
</dbReference>